<proteinExistence type="predicted"/>
<evidence type="ECO:0000256" key="1">
    <source>
        <dbReference type="SAM" id="MobiDB-lite"/>
    </source>
</evidence>
<organism evidence="2 3">
    <name type="scientific">Candidatus Sulfuritelmatomonas gaucii</name>
    <dbReference type="NCBI Taxonomy" id="2043161"/>
    <lineage>
        <taxon>Bacteria</taxon>
        <taxon>Pseudomonadati</taxon>
        <taxon>Acidobacteriota</taxon>
        <taxon>Terriglobia</taxon>
        <taxon>Terriglobales</taxon>
        <taxon>Acidobacteriaceae</taxon>
        <taxon>Candidatus Sulfuritelmatomonas</taxon>
    </lineage>
</organism>
<name>A0A2N9LCP9_9BACT</name>
<feature type="region of interest" description="Disordered" evidence="1">
    <location>
        <begin position="216"/>
        <end position="249"/>
    </location>
</feature>
<protein>
    <submittedName>
        <fullName evidence="2">Uncharacterized protein</fullName>
    </submittedName>
</protein>
<accession>A0A2N9LCP9</accession>
<reference evidence="3" key="1">
    <citation type="submission" date="2018-02" db="EMBL/GenBank/DDBJ databases">
        <authorList>
            <person name="Hausmann B."/>
        </authorList>
    </citation>
    <scope>NUCLEOTIDE SEQUENCE [LARGE SCALE GENOMIC DNA]</scope>
    <source>
        <strain evidence="3">Peat soil MAG SbA5</strain>
    </source>
</reference>
<evidence type="ECO:0000313" key="3">
    <source>
        <dbReference type="Proteomes" id="UP000239735"/>
    </source>
</evidence>
<gene>
    <name evidence="2" type="ORF">SBA5_30259</name>
</gene>
<dbReference type="AlphaFoldDB" id="A0A2N9LCP9"/>
<dbReference type="Proteomes" id="UP000239735">
    <property type="component" value="Unassembled WGS sequence"/>
</dbReference>
<evidence type="ECO:0000313" key="2">
    <source>
        <dbReference type="EMBL" id="SPE21052.1"/>
    </source>
</evidence>
<dbReference type="EMBL" id="OKRB01000086">
    <property type="protein sequence ID" value="SPE21052.1"/>
    <property type="molecule type" value="Genomic_DNA"/>
</dbReference>
<sequence>MVARVVERLNFTPAQVDPFAEWLKDRVAVPDWLNAAKGSESYAKVAKLIYSIRRVESLVDRFLAENWFRVVSDAKRIPAEIDEQYQELLRTEEWIDEALSGYEYSPRMMNDVDENHWSLSMYSAQAPTGFVLKRKMSGRGFKGVMLTATGSNTVYLQTIGEADIVLRILNLSAASELERLKQCARCSKWLYAERSHQRFCPGGECRKEKYAESPKYKEYRKQYMRRQRKKQAAEQSMKPLQVKHNDDRP</sequence>